<reference evidence="2" key="2">
    <citation type="submission" date="2022-02" db="EMBL/GenBank/DDBJ databases">
        <authorList>
            <person name="Elcheninov A.G."/>
            <person name="Sorokin D.Y."/>
            <person name="Kublanov I.V."/>
        </authorList>
    </citation>
    <scope>NUCLEOTIDE SEQUENCE</scope>
    <source>
        <strain evidence="2">AArc-St2</strain>
        <plasmid evidence="2">pAArc-St2</plasmid>
    </source>
</reference>
<dbReference type="EMBL" id="JAKRVX010000010">
    <property type="protein sequence ID" value="MCL9818377.1"/>
    <property type="molecule type" value="Genomic_DNA"/>
</dbReference>
<dbReference type="Proteomes" id="UP001203207">
    <property type="component" value="Unassembled WGS sequence"/>
</dbReference>
<reference evidence="2" key="1">
    <citation type="journal article" date="2022" name="Syst. Appl. Microbiol.">
        <title>Natronocalculus amylovorans gen. nov., sp. nov., and Natranaeroarchaeum aerophilus sp. nov., dominant culturable amylolytic natronoarchaea from hypersaline soda lakes in southwestern Siberia.</title>
        <authorList>
            <person name="Sorokin D.Y."/>
            <person name="Elcheninov A.G."/>
            <person name="Khizhniak T.V."/>
            <person name="Koenen M."/>
            <person name="Bale N.J."/>
            <person name="Damste J.S.S."/>
            <person name="Kublanov I.V."/>
        </authorList>
    </citation>
    <scope>NUCLEOTIDE SEQUENCE</scope>
    <source>
        <strain evidence="2">AArc-St2</strain>
    </source>
</reference>
<feature type="region of interest" description="Disordered" evidence="1">
    <location>
        <begin position="1"/>
        <end position="39"/>
    </location>
</feature>
<comment type="caution">
    <text evidence="2">The sequence shown here is derived from an EMBL/GenBank/DDBJ whole genome shotgun (WGS) entry which is preliminary data.</text>
</comment>
<name>A0AAE3FZR5_9EURY</name>
<keyword evidence="3" id="KW-1185">Reference proteome</keyword>
<geneLocation type="plasmid" evidence="2">
    <name>pAArc-St2</name>
</geneLocation>
<accession>A0AAE3FZR5</accession>
<protein>
    <submittedName>
        <fullName evidence="2">Uncharacterized protein</fullName>
    </submittedName>
</protein>
<gene>
    <name evidence="2" type="ORF">AArcSt2_15650</name>
</gene>
<organism evidence="2 3">
    <name type="scientific">Natronocalculus amylovorans</name>
    <dbReference type="NCBI Taxonomy" id="2917812"/>
    <lineage>
        <taxon>Archaea</taxon>
        <taxon>Methanobacteriati</taxon>
        <taxon>Methanobacteriota</taxon>
        <taxon>Stenosarchaea group</taxon>
        <taxon>Halobacteria</taxon>
        <taxon>Halobacteriales</taxon>
        <taxon>Haloferacaceae</taxon>
        <taxon>Natronocalculus</taxon>
    </lineage>
</organism>
<dbReference type="AlphaFoldDB" id="A0AAE3FZR5"/>
<evidence type="ECO:0000313" key="2">
    <source>
        <dbReference type="EMBL" id="MCL9818377.1"/>
    </source>
</evidence>
<keyword evidence="2" id="KW-0614">Plasmid</keyword>
<feature type="region of interest" description="Disordered" evidence="1">
    <location>
        <begin position="156"/>
        <end position="177"/>
    </location>
</feature>
<proteinExistence type="predicted"/>
<evidence type="ECO:0000256" key="1">
    <source>
        <dbReference type="SAM" id="MobiDB-lite"/>
    </source>
</evidence>
<sequence>MSPGVARCRQRRSDPNPFSTRTRALSEDIRSTSDQNPIWRQATRSFNSDTVHDLSAVDGAEVDQDNTSDDDHRPWTIGCVGTITISITIAIAIATNSDTTHASTVAELRHRPQTACIHGNTTVITPQMCTIATDGREHIQCKTQWRWNTPRTALNQRKNTPTHRAAAVSIAREREYQ</sequence>
<dbReference type="RefSeq" id="WP_250585958.1">
    <property type="nucleotide sequence ID" value="NZ_JAKRVX010000010.1"/>
</dbReference>
<evidence type="ECO:0000313" key="3">
    <source>
        <dbReference type="Proteomes" id="UP001203207"/>
    </source>
</evidence>